<reference evidence="3 4" key="1">
    <citation type="journal article" date="2019" name="Int. J. Syst. Evol. Microbiol.">
        <title>The Global Catalogue of Microorganisms (GCM) 10K type strain sequencing project: providing services to taxonomists for standard genome sequencing and annotation.</title>
        <authorList>
            <consortium name="The Broad Institute Genomics Platform"/>
            <consortium name="The Broad Institute Genome Sequencing Center for Infectious Disease"/>
            <person name="Wu L."/>
            <person name="Ma J."/>
        </authorList>
    </citation>
    <scope>NUCLEOTIDE SEQUENCE [LARGE SCALE GENOMIC DNA]</scope>
    <source>
        <strain evidence="3 4">XZGYJ-43</strain>
    </source>
</reference>
<dbReference type="SUPFAM" id="SSF103473">
    <property type="entry name" value="MFS general substrate transporter"/>
    <property type="match status" value="1"/>
</dbReference>
<feature type="transmembrane region" description="Helical" evidence="1">
    <location>
        <begin position="83"/>
        <end position="109"/>
    </location>
</feature>
<dbReference type="InterPro" id="IPR011701">
    <property type="entry name" value="MFS"/>
</dbReference>
<organism evidence="3 4">
    <name type="scientific">Halospeciosus flavus</name>
    <dbReference type="NCBI Taxonomy" id="3032283"/>
    <lineage>
        <taxon>Archaea</taxon>
        <taxon>Methanobacteriati</taxon>
        <taxon>Methanobacteriota</taxon>
        <taxon>Stenosarchaea group</taxon>
        <taxon>Halobacteria</taxon>
        <taxon>Halobacteriales</taxon>
        <taxon>Halobacteriaceae</taxon>
        <taxon>Halospeciosus</taxon>
    </lineage>
</organism>
<dbReference type="PANTHER" id="PTHR23518">
    <property type="entry name" value="C-METHYLTRANSFERASE"/>
    <property type="match status" value="1"/>
</dbReference>
<feature type="transmembrane region" description="Helical" evidence="1">
    <location>
        <begin position="400"/>
        <end position="419"/>
    </location>
</feature>
<comment type="caution">
    <text evidence="3">The sequence shown here is derived from an EMBL/GenBank/DDBJ whole genome shotgun (WGS) entry which is preliminary data.</text>
</comment>
<evidence type="ECO:0000256" key="1">
    <source>
        <dbReference type="SAM" id="Phobius"/>
    </source>
</evidence>
<dbReference type="EMBL" id="JBHTAR010000011">
    <property type="protein sequence ID" value="MFC7199215.1"/>
    <property type="molecule type" value="Genomic_DNA"/>
</dbReference>
<feature type="transmembrane region" description="Helical" evidence="1">
    <location>
        <begin position="162"/>
        <end position="182"/>
    </location>
</feature>
<keyword evidence="1" id="KW-0472">Membrane</keyword>
<evidence type="ECO:0000259" key="2">
    <source>
        <dbReference type="PROSITE" id="PS50850"/>
    </source>
</evidence>
<sequence length="432" mass="45483">MGVRSTVRQFFALERDVLVLSVAMFAFSLAYQMTGRYMAKYLSVLGATAFVVGIYVSFGNLLGALYPYPGGALSDRLGTRSSLTLFGAVSTVGFVLWAVAPLAGTISILGYGFPAWALVFLGLAFVQAWKSLGLGATFALVKQSAPEGRLATGFASTEVFRRVGFLVGPVLAGLLVAAAPSFTRGFQVVLVVGAVVALGATAIQHTLYESEADTVGKSFEGVSSIIDDLRALPSELRPLLVADTFVRFANGMAYEFFVLVVVDYLAVGTTLFGVRFSPEAYFGLLLGVEMVVALLVMVPSARLADAWGLKPVVAAGFAVYAVFPLLLVNAPKSALVLAGLFAFSGLRFAGLPAHKALVVGPATAETGGRVTGTYYLVRNILTIPSAALGGWLYHAYSPQLAFTLATVVGLLGVGYFVVFGERFEQEGGRVSP</sequence>
<dbReference type="Pfam" id="PF07690">
    <property type="entry name" value="MFS_1"/>
    <property type="match status" value="1"/>
</dbReference>
<dbReference type="RefSeq" id="WP_279529156.1">
    <property type="nucleotide sequence ID" value="NZ_CP122312.1"/>
</dbReference>
<feature type="transmembrane region" description="Helical" evidence="1">
    <location>
        <begin position="115"/>
        <end position="141"/>
    </location>
</feature>
<protein>
    <submittedName>
        <fullName evidence="3">MFS transporter</fullName>
    </submittedName>
</protein>
<keyword evidence="1" id="KW-0812">Transmembrane</keyword>
<feature type="transmembrane region" description="Helical" evidence="1">
    <location>
        <begin position="256"/>
        <end position="274"/>
    </location>
</feature>
<dbReference type="InterPro" id="IPR020846">
    <property type="entry name" value="MFS_dom"/>
</dbReference>
<feature type="transmembrane region" description="Helical" evidence="1">
    <location>
        <begin position="39"/>
        <end position="62"/>
    </location>
</feature>
<evidence type="ECO:0000313" key="3">
    <source>
        <dbReference type="EMBL" id="MFC7199215.1"/>
    </source>
</evidence>
<dbReference type="Proteomes" id="UP001596447">
    <property type="component" value="Unassembled WGS sequence"/>
</dbReference>
<dbReference type="InterPro" id="IPR036259">
    <property type="entry name" value="MFS_trans_sf"/>
</dbReference>
<feature type="transmembrane region" description="Helical" evidence="1">
    <location>
        <begin position="311"/>
        <end position="328"/>
    </location>
</feature>
<feature type="transmembrane region" description="Helical" evidence="1">
    <location>
        <begin position="280"/>
        <end position="299"/>
    </location>
</feature>
<dbReference type="PROSITE" id="PS50850">
    <property type="entry name" value="MFS"/>
    <property type="match status" value="1"/>
</dbReference>
<dbReference type="AlphaFoldDB" id="A0ABD5Z239"/>
<accession>A0ABD5Z239</accession>
<keyword evidence="1" id="KW-1133">Transmembrane helix</keyword>
<evidence type="ECO:0000313" key="4">
    <source>
        <dbReference type="Proteomes" id="UP001596447"/>
    </source>
</evidence>
<gene>
    <name evidence="3" type="ORF">ACFQJ9_07255</name>
</gene>
<feature type="transmembrane region" description="Helical" evidence="1">
    <location>
        <begin position="334"/>
        <end position="354"/>
    </location>
</feature>
<dbReference type="Gene3D" id="1.20.1250.20">
    <property type="entry name" value="MFS general substrate transporter like domains"/>
    <property type="match status" value="2"/>
</dbReference>
<proteinExistence type="predicted"/>
<feature type="transmembrane region" description="Helical" evidence="1">
    <location>
        <begin position="375"/>
        <end position="394"/>
    </location>
</feature>
<dbReference type="PANTHER" id="PTHR23518:SF2">
    <property type="entry name" value="MAJOR FACILITATOR SUPERFAMILY TRANSPORTER"/>
    <property type="match status" value="1"/>
</dbReference>
<feature type="domain" description="Major facilitator superfamily (MFS) profile" evidence="2">
    <location>
        <begin position="16"/>
        <end position="424"/>
    </location>
</feature>
<name>A0ABD5Z239_9EURY</name>
<feature type="transmembrane region" description="Helical" evidence="1">
    <location>
        <begin position="188"/>
        <end position="208"/>
    </location>
</feature>
<keyword evidence="4" id="KW-1185">Reference proteome</keyword>